<protein>
    <submittedName>
        <fullName evidence="1">Uncharacterized protein</fullName>
    </submittedName>
</protein>
<dbReference type="EMBL" id="LWBP01000197">
    <property type="protein sequence ID" value="OQP56739.1"/>
    <property type="molecule type" value="Genomic_DNA"/>
</dbReference>
<reference evidence="2" key="1">
    <citation type="submission" date="2016-04" db="EMBL/GenBank/DDBJ databases">
        <authorList>
            <person name="Chen L."/>
            <person name="Zhuang W."/>
            <person name="Wang G."/>
        </authorList>
    </citation>
    <scope>NUCLEOTIDE SEQUENCE [LARGE SCALE GENOMIC DNA]</scope>
    <source>
        <strain evidence="2">208</strain>
    </source>
</reference>
<organism evidence="1 2">
    <name type="scientific">Niastella populi</name>
    <dbReference type="NCBI Taxonomy" id="550983"/>
    <lineage>
        <taxon>Bacteria</taxon>
        <taxon>Pseudomonadati</taxon>
        <taxon>Bacteroidota</taxon>
        <taxon>Chitinophagia</taxon>
        <taxon>Chitinophagales</taxon>
        <taxon>Chitinophagaceae</taxon>
        <taxon>Niastella</taxon>
    </lineage>
</organism>
<gene>
    <name evidence="1" type="ORF">A4R26_25555</name>
</gene>
<name>A0A1V9FEF4_9BACT</name>
<evidence type="ECO:0000313" key="2">
    <source>
        <dbReference type="Proteomes" id="UP000192276"/>
    </source>
</evidence>
<dbReference type="STRING" id="550983.A4R26_25555"/>
<keyword evidence="2" id="KW-1185">Reference proteome</keyword>
<accession>A0A1V9FEF4</accession>
<dbReference type="Proteomes" id="UP000192276">
    <property type="component" value="Unassembled WGS sequence"/>
</dbReference>
<proteinExistence type="predicted"/>
<sequence length="146" mass="15819">MNTILSTKGGFFRCAAALFVVCVLVGSCARKIRFDTSSVVPAAQGTVKMKKDNNGNHSIKIDIKHLADPARLQPPKSVYVVWIETAGKGTQNLGQLKTSSGMFSNTLKASMEAVSPFKPTRIFITAEDRANIEYPGSYVVLNTHSL</sequence>
<evidence type="ECO:0000313" key="1">
    <source>
        <dbReference type="EMBL" id="OQP56739.1"/>
    </source>
</evidence>
<dbReference type="AlphaFoldDB" id="A0A1V9FEF4"/>
<comment type="caution">
    <text evidence="1">The sequence shown here is derived from an EMBL/GenBank/DDBJ whole genome shotgun (WGS) entry which is preliminary data.</text>
</comment>